<dbReference type="PANTHER" id="PTHR14911">
    <property type="entry name" value="THUMP DOMAIN-CONTAINING"/>
    <property type="match status" value="1"/>
</dbReference>
<dbReference type="SUPFAM" id="SSF53335">
    <property type="entry name" value="S-adenosyl-L-methionine-dependent methyltransferases"/>
    <property type="match status" value="1"/>
</dbReference>
<dbReference type="Gene3D" id="3.30.2130.30">
    <property type="match status" value="1"/>
</dbReference>
<evidence type="ECO:0000313" key="3">
    <source>
        <dbReference type="Proteomes" id="UP001602119"/>
    </source>
</evidence>
<dbReference type="InterPro" id="IPR000241">
    <property type="entry name" value="RlmKL-like_Mtase"/>
</dbReference>
<dbReference type="Proteomes" id="UP001602119">
    <property type="component" value="Unassembled WGS sequence"/>
</dbReference>
<accession>A0ABW6V3M4</accession>
<protein>
    <recommendedName>
        <fullName evidence="1">Ribosomal RNA large subunit methyltransferase K/L-like methyltransferase domain-containing protein</fullName>
    </recommendedName>
</protein>
<dbReference type="Gene3D" id="3.40.50.150">
    <property type="entry name" value="Vaccinia Virus protein VP39"/>
    <property type="match status" value="1"/>
</dbReference>
<dbReference type="InterPro" id="IPR029063">
    <property type="entry name" value="SAM-dependent_MTases_sf"/>
</dbReference>
<sequence length="467" mass="50161">MRVRAISFTAPRSGSVTVSSTAPTLVARCVHGLEPTLAAEILQLGAGVITYLGHREIHFRTRRPRTRAVALRTPDDVFLLAARCADIGVAKQGVSTLARLADLADLDSLARGRRRQGGPGTITGIEVSASFLGRRNFNRYDVEDAVGRALARRLGVGYHSRRTGTAPPAGYAGWRVTLDGAHATLMLRIADRPLHRRDYRRRTVPGSLHPPLAAAMVRMADIRPGHTVVDPCCGAGTLLIEAAAQQPQARLYGFDLEVTALRASHDNATLLPVAFPADTERRLTPAGDIDPARYNTADTRWRSMLDSDVGPGLFTWPEVEGLPTPDSGGAPAVFSQADAGSSPTPDSSINRVVFARADAGRLPMPDGSADRILSNPPWGGQVAGSGLLSSSTSLWWAELRRVLAPGATAVVLLPDLDDLPIGVRHQLVPTHLQRVRVSGAESYLVRLVAPRTRRGRKASPRNERTPL</sequence>
<organism evidence="2 3">
    <name type="scientific">Microtetraspora fusca</name>
    <dbReference type="NCBI Taxonomy" id="1997"/>
    <lineage>
        <taxon>Bacteria</taxon>
        <taxon>Bacillati</taxon>
        <taxon>Actinomycetota</taxon>
        <taxon>Actinomycetes</taxon>
        <taxon>Streptosporangiales</taxon>
        <taxon>Streptosporangiaceae</taxon>
        <taxon>Microtetraspora</taxon>
    </lineage>
</organism>
<dbReference type="RefSeq" id="WP_387341383.1">
    <property type="nucleotide sequence ID" value="NZ_JBIAXI010000004.1"/>
</dbReference>
<proteinExistence type="predicted"/>
<evidence type="ECO:0000313" key="2">
    <source>
        <dbReference type="EMBL" id="MFF4772943.1"/>
    </source>
</evidence>
<feature type="domain" description="Ribosomal RNA large subunit methyltransferase K/L-like methyltransferase" evidence="1">
    <location>
        <begin position="197"/>
        <end position="250"/>
    </location>
</feature>
<gene>
    <name evidence="2" type="ORF">ACFY05_08820</name>
</gene>
<evidence type="ECO:0000259" key="1">
    <source>
        <dbReference type="Pfam" id="PF01170"/>
    </source>
</evidence>
<comment type="caution">
    <text evidence="2">The sequence shown here is derived from an EMBL/GenBank/DDBJ whole genome shotgun (WGS) entry which is preliminary data.</text>
</comment>
<dbReference type="Pfam" id="PF01170">
    <property type="entry name" value="UPF0020"/>
    <property type="match status" value="1"/>
</dbReference>
<name>A0ABW6V3M4_MICFU</name>
<dbReference type="InterPro" id="IPR002052">
    <property type="entry name" value="DNA_methylase_N6_adenine_CS"/>
</dbReference>
<keyword evidence="3" id="KW-1185">Reference proteome</keyword>
<dbReference type="PRINTS" id="PR00507">
    <property type="entry name" value="N12N6MTFRASE"/>
</dbReference>
<reference evidence="2 3" key="1">
    <citation type="submission" date="2024-10" db="EMBL/GenBank/DDBJ databases">
        <title>The Natural Products Discovery Center: Release of the First 8490 Sequenced Strains for Exploring Actinobacteria Biosynthetic Diversity.</title>
        <authorList>
            <person name="Kalkreuter E."/>
            <person name="Kautsar S.A."/>
            <person name="Yang D."/>
            <person name="Bader C.D."/>
            <person name="Teijaro C.N."/>
            <person name="Fluegel L."/>
            <person name="Davis C.M."/>
            <person name="Simpson J.R."/>
            <person name="Lauterbach L."/>
            <person name="Steele A.D."/>
            <person name="Gui C."/>
            <person name="Meng S."/>
            <person name="Li G."/>
            <person name="Viehrig K."/>
            <person name="Ye F."/>
            <person name="Su P."/>
            <person name="Kiefer A.F."/>
            <person name="Nichols A."/>
            <person name="Cepeda A.J."/>
            <person name="Yan W."/>
            <person name="Fan B."/>
            <person name="Jiang Y."/>
            <person name="Adhikari A."/>
            <person name="Zheng C.-J."/>
            <person name="Schuster L."/>
            <person name="Cowan T.M."/>
            <person name="Smanski M.J."/>
            <person name="Chevrette M.G."/>
            <person name="De Carvalho L.P.S."/>
            <person name="Shen B."/>
        </authorList>
    </citation>
    <scope>NUCLEOTIDE SEQUENCE [LARGE SCALE GENOMIC DNA]</scope>
    <source>
        <strain evidence="2 3">NPDC001281</strain>
    </source>
</reference>
<dbReference type="PROSITE" id="PS00092">
    <property type="entry name" value="N6_MTASE"/>
    <property type="match status" value="1"/>
</dbReference>
<dbReference type="EMBL" id="JBIAXI010000004">
    <property type="protein sequence ID" value="MFF4772943.1"/>
    <property type="molecule type" value="Genomic_DNA"/>
</dbReference>
<dbReference type="PANTHER" id="PTHR14911:SF13">
    <property type="entry name" value="TRNA (GUANINE(6)-N2)-METHYLTRANSFERASE THUMP3"/>
    <property type="match status" value="1"/>
</dbReference>